<dbReference type="EMBL" id="JAROKS010000024">
    <property type="protein sequence ID" value="KAK1786678.1"/>
    <property type="molecule type" value="Genomic_DNA"/>
</dbReference>
<dbReference type="Proteomes" id="UP001239994">
    <property type="component" value="Unassembled WGS sequence"/>
</dbReference>
<evidence type="ECO:0000256" key="1">
    <source>
        <dbReference type="SAM" id="SignalP"/>
    </source>
</evidence>
<evidence type="ECO:0008006" key="4">
    <source>
        <dbReference type="Google" id="ProtNLM"/>
    </source>
</evidence>
<feature type="signal peptide" evidence="1">
    <location>
        <begin position="1"/>
        <end position="19"/>
    </location>
</feature>
<accession>A0AAD9DMU8</accession>
<keyword evidence="3" id="KW-1185">Reference proteome</keyword>
<protein>
    <recommendedName>
        <fullName evidence="4">Cystatin domain-containing protein</fullName>
    </recommendedName>
</protein>
<organism evidence="2 3">
    <name type="scientific">Electrophorus voltai</name>
    <dbReference type="NCBI Taxonomy" id="2609070"/>
    <lineage>
        <taxon>Eukaryota</taxon>
        <taxon>Metazoa</taxon>
        <taxon>Chordata</taxon>
        <taxon>Craniata</taxon>
        <taxon>Vertebrata</taxon>
        <taxon>Euteleostomi</taxon>
        <taxon>Actinopterygii</taxon>
        <taxon>Neopterygii</taxon>
        <taxon>Teleostei</taxon>
        <taxon>Ostariophysi</taxon>
        <taxon>Gymnotiformes</taxon>
        <taxon>Gymnotoidei</taxon>
        <taxon>Gymnotidae</taxon>
        <taxon>Electrophorus</taxon>
    </lineage>
</organism>
<comment type="caution">
    <text evidence="2">The sequence shown here is derived from an EMBL/GenBank/DDBJ whole genome shotgun (WGS) entry which is preliminary data.</text>
</comment>
<evidence type="ECO:0000313" key="3">
    <source>
        <dbReference type="Proteomes" id="UP001239994"/>
    </source>
</evidence>
<evidence type="ECO:0000313" key="2">
    <source>
        <dbReference type="EMBL" id="KAK1786678.1"/>
    </source>
</evidence>
<gene>
    <name evidence="2" type="ORF">P4O66_016995</name>
</gene>
<reference evidence="2" key="1">
    <citation type="submission" date="2023-03" db="EMBL/GenBank/DDBJ databases">
        <title>Electrophorus voltai genome.</title>
        <authorList>
            <person name="Bian C."/>
        </authorList>
    </citation>
    <scope>NUCLEOTIDE SEQUENCE</scope>
    <source>
        <strain evidence="2">CB-2022</strain>
        <tissue evidence="2">Muscle</tissue>
    </source>
</reference>
<sequence length="165" mass="18530">MNGAGLFLFLSAVVLLSSAYKWDNYDSFNKHLKTHIDKAIVEANMKFSAHSRHINFHRLVDRLSVTSQNYFVNVMLLPTICAKNETELRQRKDCPFQAKLTMVINCVVCSRRGGTELVNCVKHLDVKKSKEIRAECSDDHNTGGASILSLKTSHNEQPFGCIGCV</sequence>
<dbReference type="SUPFAM" id="SSF54403">
    <property type="entry name" value="Cystatin/monellin"/>
    <property type="match status" value="1"/>
</dbReference>
<name>A0AAD9DMU8_9TELE</name>
<proteinExistence type="predicted"/>
<feature type="chain" id="PRO_5042050067" description="Cystatin domain-containing protein" evidence="1">
    <location>
        <begin position="20"/>
        <end position="165"/>
    </location>
</feature>
<dbReference type="InterPro" id="IPR046350">
    <property type="entry name" value="Cystatin_sf"/>
</dbReference>
<dbReference type="AlphaFoldDB" id="A0AAD9DMU8"/>
<keyword evidence="1" id="KW-0732">Signal</keyword>